<name>A0A2U1S9U4_9EURY</name>
<organism evidence="2 3">
    <name type="scientific">Methanobrevibacter woesei</name>
    <dbReference type="NCBI Taxonomy" id="190976"/>
    <lineage>
        <taxon>Archaea</taxon>
        <taxon>Methanobacteriati</taxon>
        <taxon>Methanobacteriota</taxon>
        <taxon>Methanomada group</taxon>
        <taxon>Methanobacteria</taxon>
        <taxon>Methanobacteriales</taxon>
        <taxon>Methanobacteriaceae</taxon>
        <taxon>Methanobrevibacter</taxon>
    </lineage>
</organism>
<dbReference type="Proteomes" id="UP000245577">
    <property type="component" value="Unassembled WGS sequence"/>
</dbReference>
<evidence type="ECO:0000259" key="1">
    <source>
        <dbReference type="PROSITE" id="PS50800"/>
    </source>
</evidence>
<gene>
    <name evidence="2" type="ORF">MBBWO_00170</name>
</gene>
<dbReference type="Pfam" id="PF02037">
    <property type="entry name" value="SAP"/>
    <property type="match status" value="1"/>
</dbReference>
<sequence>MFENMDTTLKGLNIDDVYADKVNLVINYIDGSSSNTSLNGFSVKKYVIEDLRKNSRYFSIRSHAIKNIISNEYEEISLELANQICLDVIEEIENSNKEIDKEYTTKFIIDTFKEFSINLTQEIAFKIYDFLFLQMRNVPFIKRFEQIGMDIKSLLNENDINLSLEDVEEICSLLSGEFFDEYRESNKIDYNTIFIMDYSAVGDIPWNQLIKINVDIFKKYGIDISNIKQELIKEMWCYISYENNNYISNIDIYTTKNIEFKRNYILFLNYLQNNPVYVIEKLANNYSSSDKGDFSTVPETNYLQNKFFDLAINLDHIKNCHGLGVLEEASTSDIKEVLKKNGLEVGGRKKTLINRVKENLTIDIINKEFPGDAYGLTEKGKEFLDEFDYYLYYIDNVISFKEYIEICELNPELSTFDILITIYDNLIRKYIEINANCPDDMYNLLLHKSYVYKNFNDKLNELKLLLLMYVRINGKTENIHKLKIRNQDLHKIKTLSRKLNLSDDEINNLYDSVNDCINEYNIPKISHYGKMNLDEESLETINVYEKDYVKLLY</sequence>
<evidence type="ECO:0000313" key="2">
    <source>
        <dbReference type="EMBL" id="PWB87239.1"/>
    </source>
</evidence>
<dbReference type="RefSeq" id="WP_116668854.1">
    <property type="nucleotide sequence ID" value="NZ_JALEWY010000007.1"/>
</dbReference>
<dbReference type="PROSITE" id="PS50800">
    <property type="entry name" value="SAP"/>
    <property type="match status" value="1"/>
</dbReference>
<feature type="domain" description="SAP" evidence="1">
    <location>
        <begin position="326"/>
        <end position="360"/>
    </location>
</feature>
<accession>A0A2U1S9U4</accession>
<evidence type="ECO:0000313" key="3">
    <source>
        <dbReference type="Proteomes" id="UP000245577"/>
    </source>
</evidence>
<dbReference type="AlphaFoldDB" id="A0A2U1S9U4"/>
<proteinExistence type="predicted"/>
<keyword evidence="3" id="KW-1185">Reference proteome</keyword>
<protein>
    <submittedName>
        <fullName evidence="2">SAP domain protein</fullName>
    </submittedName>
</protein>
<reference evidence="2 3" key="1">
    <citation type="submission" date="2017-03" db="EMBL/GenBank/DDBJ databases">
        <title>Genome sequence of Methanobrevibacter wosei.</title>
        <authorList>
            <person name="Poehlein A."/>
            <person name="Seedorf H."/>
            <person name="Daniel R."/>
        </authorList>
    </citation>
    <scope>NUCLEOTIDE SEQUENCE [LARGE SCALE GENOMIC DNA]</scope>
    <source>
        <strain evidence="2 3">DSM 11979</strain>
    </source>
</reference>
<comment type="caution">
    <text evidence="2">The sequence shown here is derived from an EMBL/GenBank/DDBJ whole genome shotgun (WGS) entry which is preliminary data.</text>
</comment>
<dbReference type="EMBL" id="MZGU01000001">
    <property type="protein sequence ID" value="PWB87239.1"/>
    <property type="molecule type" value="Genomic_DNA"/>
</dbReference>
<dbReference type="InterPro" id="IPR003034">
    <property type="entry name" value="SAP_dom"/>
</dbReference>